<evidence type="ECO:0000256" key="10">
    <source>
        <dbReference type="HAMAP-Rule" id="MF_00061"/>
    </source>
</evidence>
<sequence length="284" mass="30830">MSLPQLSVHAPAKLNLFLHIVGRRTDGYHLLQSAFQLIDWCDDLQFTRTTDGVITLLNPQPSVPAEQDLVVRAARLLQQHTGCAYGAQIHLEKRLPLGGGVGGGSSDAAATLSALNQLWQTGLSVPQLQALGVQLGADVPFFLFGQNALVEGIGEQMQALMIPPRWYLVWVPPVHVPTATIFTAPDLVRNTPGITLSQVQFAYMTNKLIFGRNDLQAIAEKQFPEISAALATLRHIQPNGLVRMSGSGATIFAEFEHEEVAQAALQAMLRSGLPQRGYAVVRGR</sequence>
<dbReference type="Pfam" id="PF00288">
    <property type="entry name" value="GHMP_kinases_N"/>
    <property type="match status" value="1"/>
</dbReference>
<dbReference type="HAMAP" id="MF_00061">
    <property type="entry name" value="IspE"/>
    <property type="match status" value="1"/>
</dbReference>
<dbReference type="UniPathway" id="UPA00056">
    <property type="reaction ID" value="UER00094"/>
</dbReference>
<dbReference type="EMBL" id="QPGB01000006">
    <property type="protein sequence ID" value="RCS56527.1"/>
    <property type="molecule type" value="Genomic_DNA"/>
</dbReference>
<evidence type="ECO:0000256" key="5">
    <source>
        <dbReference type="ARBA" id="ARBA00022741"/>
    </source>
</evidence>
<comment type="pathway">
    <text evidence="10">Isoprenoid biosynthesis; isopentenyl diphosphate biosynthesis via DXP pathway; isopentenyl diphosphate from 1-deoxy-D-xylulose 5-phosphate: step 3/6.</text>
</comment>
<evidence type="ECO:0000259" key="11">
    <source>
        <dbReference type="Pfam" id="PF00288"/>
    </source>
</evidence>
<dbReference type="SUPFAM" id="SSF55060">
    <property type="entry name" value="GHMP Kinase, C-terminal domain"/>
    <property type="match status" value="1"/>
</dbReference>
<protein>
    <recommendedName>
        <fullName evidence="3 10">4-diphosphocytidyl-2-C-methyl-D-erythritol kinase</fullName>
        <shortName evidence="10">CMK</shortName>
        <ecNumber evidence="2 10">2.7.1.148</ecNumber>
    </recommendedName>
    <alternativeName>
        <fullName evidence="9 10">4-(cytidine-5'-diphospho)-2-C-methyl-D-erythritol kinase</fullName>
    </alternativeName>
</protein>
<evidence type="ECO:0000256" key="3">
    <source>
        <dbReference type="ARBA" id="ARBA00017473"/>
    </source>
</evidence>
<evidence type="ECO:0000256" key="4">
    <source>
        <dbReference type="ARBA" id="ARBA00022679"/>
    </source>
</evidence>
<evidence type="ECO:0000313" key="13">
    <source>
        <dbReference type="EMBL" id="RCS56527.1"/>
    </source>
</evidence>
<dbReference type="InterPro" id="IPR014721">
    <property type="entry name" value="Ribsml_uS5_D2-typ_fold_subgr"/>
</dbReference>
<dbReference type="GO" id="GO:0050515">
    <property type="term" value="F:4-(cytidine 5'-diphospho)-2-C-methyl-D-erythritol kinase activity"/>
    <property type="evidence" value="ECO:0007669"/>
    <property type="project" value="UniProtKB-UniRule"/>
</dbReference>
<dbReference type="SUPFAM" id="SSF54211">
    <property type="entry name" value="Ribosomal protein S5 domain 2-like"/>
    <property type="match status" value="1"/>
</dbReference>
<evidence type="ECO:0000256" key="2">
    <source>
        <dbReference type="ARBA" id="ARBA00012052"/>
    </source>
</evidence>
<evidence type="ECO:0000313" key="14">
    <source>
        <dbReference type="Proteomes" id="UP000252357"/>
    </source>
</evidence>
<feature type="domain" description="GHMP kinase C-terminal" evidence="12">
    <location>
        <begin position="211"/>
        <end position="270"/>
    </location>
</feature>
<comment type="function">
    <text evidence="10">Catalyzes the phosphorylation of the position 2 hydroxy group of 4-diphosphocytidyl-2C-methyl-D-erythritol.</text>
</comment>
<dbReference type="NCBIfam" id="TIGR00154">
    <property type="entry name" value="ispE"/>
    <property type="match status" value="1"/>
</dbReference>
<dbReference type="InterPro" id="IPR006204">
    <property type="entry name" value="GHMP_kinase_N_dom"/>
</dbReference>
<name>A0A368KYM6_9BURK</name>
<organism evidence="13 14">
    <name type="scientific">Parvibium lacunae</name>
    <dbReference type="NCBI Taxonomy" id="1888893"/>
    <lineage>
        <taxon>Bacteria</taxon>
        <taxon>Pseudomonadati</taxon>
        <taxon>Pseudomonadota</taxon>
        <taxon>Betaproteobacteria</taxon>
        <taxon>Burkholderiales</taxon>
        <taxon>Alcaligenaceae</taxon>
        <taxon>Parvibium</taxon>
    </lineage>
</organism>
<evidence type="ECO:0000256" key="8">
    <source>
        <dbReference type="ARBA" id="ARBA00023229"/>
    </source>
</evidence>
<feature type="binding site" evidence="10">
    <location>
        <begin position="96"/>
        <end position="106"/>
    </location>
    <ligand>
        <name>ATP</name>
        <dbReference type="ChEBI" id="CHEBI:30616"/>
    </ligand>
</feature>
<evidence type="ECO:0000256" key="7">
    <source>
        <dbReference type="ARBA" id="ARBA00022840"/>
    </source>
</evidence>
<dbReference type="PANTHER" id="PTHR43527">
    <property type="entry name" value="4-DIPHOSPHOCYTIDYL-2-C-METHYL-D-ERYTHRITOL KINASE, CHLOROPLASTIC"/>
    <property type="match status" value="1"/>
</dbReference>
<keyword evidence="4 10" id="KW-0808">Transferase</keyword>
<proteinExistence type="inferred from homology"/>
<keyword evidence="8 10" id="KW-0414">Isoprene biosynthesis</keyword>
<dbReference type="Proteomes" id="UP000252357">
    <property type="component" value="Unassembled WGS sequence"/>
</dbReference>
<comment type="catalytic activity">
    <reaction evidence="10">
        <text>4-CDP-2-C-methyl-D-erythritol + ATP = 4-CDP-2-C-methyl-D-erythritol 2-phosphate + ADP + H(+)</text>
        <dbReference type="Rhea" id="RHEA:18437"/>
        <dbReference type="ChEBI" id="CHEBI:15378"/>
        <dbReference type="ChEBI" id="CHEBI:30616"/>
        <dbReference type="ChEBI" id="CHEBI:57823"/>
        <dbReference type="ChEBI" id="CHEBI:57919"/>
        <dbReference type="ChEBI" id="CHEBI:456216"/>
        <dbReference type="EC" id="2.7.1.148"/>
    </reaction>
</comment>
<dbReference type="PIRSF" id="PIRSF010376">
    <property type="entry name" value="IspE"/>
    <property type="match status" value="1"/>
</dbReference>
<dbReference type="GO" id="GO:0016114">
    <property type="term" value="P:terpenoid biosynthetic process"/>
    <property type="evidence" value="ECO:0007669"/>
    <property type="project" value="UniProtKB-UniRule"/>
</dbReference>
<dbReference type="GO" id="GO:0019288">
    <property type="term" value="P:isopentenyl diphosphate biosynthetic process, methylerythritol 4-phosphate pathway"/>
    <property type="evidence" value="ECO:0007669"/>
    <property type="project" value="UniProtKB-UniRule"/>
</dbReference>
<keyword evidence="7 10" id="KW-0067">ATP-binding</keyword>
<evidence type="ECO:0000256" key="9">
    <source>
        <dbReference type="ARBA" id="ARBA00032554"/>
    </source>
</evidence>
<dbReference type="NCBIfam" id="NF011202">
    <property type="entry name" value="PRK14608.1"/>
    <property type="match status" value="1"/>
</dbReference>
<dbReference type="GO" id="GO:0005524">
    <property type="term" value="F:ATP binding"/>
    <property type="evidence" value="ECO:0007669"/>
    <property type="project" value="UniProtKB-UniRule"/>
</dbReference>
<dbReference type="AlphaFoldDB" id="A0A368KYM6"/>
<keyword evidence="6 10" id="KW-0418">Kinase</keyword>
<dbReference type="InterPro" id="IPR004424">
    <property type="entry name" value="IspE"/>
</dbReference>
<accession>A0A368KYM6</accession>
<comment type="caution">
    <text evidence="13">The sequence shown here is derived from an EMBL/GenBank/DDBJ whole genome shotgun (WGS) entry which is preliminary data.</text>
</comment>
<gene>
    <name evidence="10" type="primary">ispE</name>
    <name evidence="13" type="ORF">DU000_11195</name>
</gene>
<feature type="active site" evidence="10">
    <location>
        <position position="13"/>
    </location>
</feature>
<dbReference type="EC" id="2.7.1.148" evidence="2 10"/>
<evidence type="ECO:0000256" key="1">
    <source>
        <dbReference type="ARBA" id="ARBA00009684"/>
    </source>
</evidence>
<dbReference type="InterPro" id="IPR020568">
    <property type="entry name" value="Ribosomal_Su5_D2-typ_SF"/>
</dbReference>
<dbReference type="RefSeq" id="WP_114403503.1">
    <property type="nucleotide sequence ID" value="NZ_QPGB01000006.1"/>
</dbReference>
<dbReference type="Gene3D" id="3.30.230.10">
    <property type="match status" value="1"/>
</dbReference>
<dbReference type="PANTHER" id="PTHR43527:SF2">
    <property type="entry name" value="4-DIPHOSPHOCYTIDYL-2-C-METHYL-D-ERYTHRITOL KINASE, CHLOROPLASTIC"/>
    <property type="match status" value="1"/>
</dbReference>
<evidence type="ECO:0000259" key="12">
    <source>
        <dbReference type="Pfam" id="PF08544"/>
    </source>
</evidence>
<dbReference type="InterPro" id="IPR036554">
    <property type="entry name" value="GHMP_kinase_C_sf"/>
</dbReference>
<dbReference type="InterPro" id="IPR013750">
    <property type="entry name" value="GHMP_kinase_C_dom"/>
</dbReference>
<comment type="similarity">
    <text evidence="1 10">Belongs to the GHMP kinase family. IspE subfamily.</text>
</comment>
<dbReference type="OrthoDB" id="9809438at2"/>
<evidence type="ECO:0000256" key="6">
    <source>
        <dbReference type="ARBA" id="ARBA00022777"/>
    </source>
</evidence>
<keyword evidence="5 10" id="KW-0547">Nucleotide-binding</keyword>
<dbReference type="Pfam" id="PF08544">
    <property type="entry name" value="GHMP_kinases_C"/>
    <property type="match status" value="1"/>
</dbReference>
<feature type="active site" evidence="10">
    <location>
        <position position="138"/>
    </location>
</feature>
<feature type="domain" description="GHMP kinase N-terminal" evidence="11">
    <location>
        <begin position="69"/>
        <end position="146"/>
    </location>
</feature>
<reference evidence="13 14" key="1">
    <citation type="journal article" date="2018" name="Int. J. Syst. Evol. Microbiol.">
        <title>Parvibium lacunae gen. nov., sp. nov., a new member of the family Alcaligenaceae isolated from a freshwater pond.</title>
        <authorList>
            <person name="Chen W.M."/>
            <person name="Xie P.B."/>
            <person name="Hsu M.Y."/>
            <person name="Sheu S.Y."/>
        </authorList>
    </citation>
    <scope>NUCLEOTIDE SEQUENCE [LARGE SCALE GENOMIC DNA]</scope>
    <source>
        <strain evidence="13 14">KMB9</strain>
    </source>
</reference>
<keyword evidence="14" id="KW-1185">Reference proteome</keyword>
<dbReference type="Gene3D" id="3.30.70.890">
    <property type="entry name" value="GHMP kinase, C-terminal domain"/>
    <property type="match status" value="1"/>
</dbReference>